<dbReference type="RefSeq" id="XP_066926340.1">
    <property type="nucleotide sequence ID" value="XM_067070239.1"/>
</dbReference>
<evidence type="ECO:0000256" key="3">
    <source>
        <dbReference type="ARBA" id="ARBA00023163"/>
    </source>
</evidence>
<dbReference type="EnsemblMetazoa" id="CLYHEMT017562.1">
    <property type="protein sequence ID" value="CLYHEMP017562.1"/>
    <property type="gene ID" value="CLYHEMG017562"/>
</dbReference>
<proteinExistence type="predicted"/>
<dbReference type="GO" id="GO:0006352">
    <property type="term" value="P:DNA-templated transcription initiation"/>
    <property type="evidence" value="ECO:0007669"/>
    <property type="project" value="InterPro"/>
</dbReference>
<comment type="subcellular location">
    <subcellularLocation>
        <location evidence="1">Nucleus</location>
    </subcellularLocation>
</comment>
<dbReference type="GO" id="GO:0006362">
    <property type="term" value="P:transcription elongation by RNA polymerase I"/>
    <property type="evidence" value="ECO:0007669"/>
    <property type="project" value="TreeGrafter"/>
</dbReference>
<dbReference type="Gene3D" id="3.30.1490.120">
    <property type="entry name" value="RNA polymerase Rpb7-like, N-terminal domain"/>
    <property type="match status" value="1"/>
</dbReference>
<dbReference type="GO" id="GO:0005736">
    <property type="term" value="C:RNA polymerase I complex"/>
    <property type="evidence" value="ECO:0007669"/>
    <property type="project" value="TreeGrafter"/>
</dbReference>
<evidence type="ECO:0000313" key="7">
    <source>
        <dbReference type="Proteomes" id="UP000594262"/>
    </source>
</evidence>
<dbReference type="Proteomes" id="UP000594262">
    <property type="component" value="Unplaced"/>
</dbReference>
<evidence type="ECO:0000256" key="5">
    <source>
        <dbReference type="SAM" id="MobiDB-lite"/>
    </source>
</evidence>
<dbReference type="PANTHER" id="PTHR12709:SF5">
    <property type="entry name" value="DNA-DIRECTED RNA POLYMERASE I SUBUNIT RPA43"/>
    <property type="match status" value="1"/>
</dbReference>
<feature type="compositionally biased region" description="Basic residues" evidence="5">
    <location>
        <begin position="313"/>
        <end position="323"/>
    </location>
</feature>
<evidence type="ECO:0000256" key="2">
    <source>
        <dbReference type="ARBA" id="ARBA00022478"/>
    </source>
</evidence>
<organism evidence="6 7">
    <name type="scientific">Clytia hemisphaerica</name>
    <dbReference type="NCBI Taxonomy" id="252671"/>
    <lineage>
        <taxon>Eukaryota</taxon>
        <taxon>Metazoa</taxon>
        <taxon>Cnidaria</taxon>
        <taxon>Hydrozoa</taxon>
        <taxon>Hydroidolina</taxon>
        <taxon>Leptothecata</taxon>
        <taxon>Obeliida</taxon>
        <taxon>Clytiidae</taxon>
        <taxon>Clytia</taxon>
    </lineage>
</organism>
<accession>A0A7M6DN87</accession>
<name>A0A7M6DN87_9CNID</name>
<evidence type="ECO:0000256" key="4">
    <source>
        <dbReference type="ARBA" id="ARBA00023242"/>
    </source>
</evidence>
<dbReference type="AlphaFoldDB" id="A0A7M6DN87"/>
<reference evidence="6" key="1">
    <citation type="submission" date="2021-01" db="UniProtKB">
        <authorList>
            <consortium name="EnsemblMetazoa"/>
        </authorList>
    </citation>
    <scope>IDENTIFICATION</scope>
</reference>
<dbReference type="PANTHER" id="PTHR12709">
    <property type="entry name" value="DNA-DIRECTED RNA POLYMERASE II, III"/>
    <property type="match status" value="1"/>
</dbReference>
<keyword evidence="3" id="KW-0804">Transcription</keyword>
<dbReference type="OrthoDB" id="10250504at2759"/>
<keyword evidence="7" id="KW-1185">Reference proteome</keyword>
<evidence type="ECO:0000313" key="6">
    <source>
        <dbReference type="EnsemblMetazoa" id="CLYHEMP017562.1"/>
    </source>
</evidence>
<keyword evidence="2" id="KW-0240">DNA-directed RNA polymerase</keyword>
<dbReference type="InterPro" id="IPR036898">
    <property type="entry name" value="RNA_pol_Rpb7-like_N_sf"/>
</dbReference>
<keyword evidence="4" id="KW-0539">Nucleus</keyword>
<dbReference type="GeneID" id="136813742"/>
<feature type="compositionally biased region" description="Basic and acidic residues" evidence="5">
    <location>
        <begin position="245"/>
        <end position="255"/>
    </location>
</feature>
<sequence length="329" mass="37651">MASNESRHKKEPKIHFLKLAFKDAKQMSQGKHSCLEEVKHTMNISLAPKFIGNLKLGLKEEMNKFLFVYQTKLNGVPLAYDRIQITKSKIIDDQEFLNLEICVNFIVFQPEISKILRGCVNKLGDHYYGCLFHNCINGMAFKPNPSKLPTEEIKNYFKNIKLGDEILIKISKIQTEHEVLFVKGGIWTDKRSRKLSRSETTEDSLGDPSVKSEMLEENNNDQSIIESLTTTTTTSPKKKKKKKLKDVDSDRETTGNHDQQTLTNGHHILPIKSEPLSESEYIASPKKQKKRKARDDSILTDIDGDVESSSSPSKKKKKKKRKIKTEEED</sequence>
<dbReference type="InterPro" id="IPR045113">
    <property type="entry name" value="Rpb7-like"/>
</dbReference>
<evidence type="ECO:0000256" key="1">
    <source>
        <dbReference type="ARBA" id="ARBA00004123"/>
    </source>
</evidence>
<feature type="region of interest" description="Disordered" evidence="5">
    <location>
        <begin position="192"/>
        <end position="329"/>
    </location>
</feature>
<protein>
    <submittedName>
        <fullName evidence="6">Uncharacterized protein</fullName>
    </submittedName>
</protein>